<dbReference type="InterPro" id="IPR014757">
    <property type="entry name" value="Tscrpt_reg_IclR_C"/>
</dbReference>
<dbReference type="GO" id="GO:0003700">
    <property type="term" value="F:DNA-binding transcription factor activity"/>
    <property type="evidence" value="ECO:0007669"/>
    <property type="project" value="TreeGrafter"/>
</dbReference>
<dbReference type="SUPFAM" id="SSF46785">
    <property type="entry name" value="Winged helix' DNA-binding domain"/>
    <property type="match status" value="1"/>
</dbReference>
<keyword evidence="3" id="KW-0804">Transcription</keyword>
<dbReference type="PROSITE" id="PS51078">
    <property type="entry name" value="ICLR_ED"/>
    <property type="match status" value="1"/>
</dbReference>
<keyword evidence="1" id="KW-0805">Transcription regulation</keyword>
<keyword evidence="7" id="KW-1185">Reference proteome</keyword>
<dbReference type="Pfam" id="PF01614">
    <property type="entry name" value="IclR_C"/>
    <property type="match status" value="1"/>
</dbReference>
<evidence type="ECO:0000256" key="2">
    <source>
        <dbReference type="ARBA" id="ARBA00023125"/>
    </source>
</evidence>
<dbReference type="SUPFAM" id="SSF55781">
    <property type="entry name" value="GAF domain-like"/>
    <property type="match status" value="1"/>
</dbReference>
<proteinExistence type="predicted"/>
<dbReference type="InterPro" id="IPR036388">
    <property type="entry name" value="WH-like_DNA-bd_sf"/>
</dbReference>
<dbReference type="PROSITE" id="PS51077">
    <property type="entry name" value="HTH_ICLR"/>
    <property type="match status" value="1"/>
</dbReference>
<accession>A0A7W7Y5J9</accession>
<dbReference type="AlphaFoldDB" id="A0A7W7Y5J9"/>
<dbReference type="InterPro" id="IPR050707">
    <property type="entry name" value="HTH_MetabolicPath_Reg"/>
</dbReference>
<reference evidence="6 7" key="1">
    <citation type="submission" date="2020-08" db="EMBL/GenBank/DDBJ databases">
        <title>Genomic Encyclopedia of Type Strains, Phase IV (KMG-IV): sequencing the most valuable type-strain genomes for metagenomic binning, comparative biology and taxonomic classification.</title>
        <authorList>
            <person name="Goeker M."/>
        </authorList>
    </citation>
    <scope>NUCLEOTIDE SEQUENCE [LARGE SCALE GENOMIC DNA]</scope>
    <source>
        <strain evidence="6 7">DSM 22071</strain>
    </source>
</reference>
<gene>
    <name evidence="6" type="ORF">HNR37_001827</name>
</gene>
<dbReference type="InterPro" id="IPR036390">
    <property type="entry name" value="WH_DNA-bd_sf"/>
</dbReference>
<dbReference type="PANTHER" id="PTHR30136:SF24">
    <property type="entry name" value="HTH-TYPE TRANSCRIPTIONAL REPRESSOR ALLR"/>
    <property type="match status" value="1"/>
</dbReference>
<dbReference type="Pfam" id="PF09339">
    <property type="entry name" value="HTH_IclR"/>
    <property type="match status" value="1"/>
</dbReference>
<evidence type="ECO:0000259" key="5">
    <source>
        <dbReference type="PROSITE" id="PS51078"/>
    </source>
</evidence>
<dbReference type="RefSeq" id="WP_183733087.1">
    <property type="nucleotide sequence ID" value="NZ_JACHID010000011.1"/>
</dbReference>
<comment type="caution">
    <text evidence="6">The sequence shown here is derived from an EMBL/GenBank/DDBJ whole genome shotgun (WGS) entry which is preliminary data.</text>
</comment>
<dbReference type="Proteomes" id="UP000528322">
    <property type="component" value="Unassembled WGS sequence"/>
</dbReference>
<feature type="domain" description="HTH iclR-type" evidence="4">
    <location>
        <begin position="10"/>
        <end position="71"/>
    </location>
</feature>
<dbReference type="PANTHER" id="PTHR30136">
    <property type="entry name" value="HELIX-TURN-HELIX TRANSCRIPTIONAL REGULATOR, ICLR FAMILY"/>
    <property type="match status" value="1"/>
</dbReference>
<evidence type="ECO:0000313" key="7">
    <source>
        <dbReference type="Proteomes" id="UP000528322"/>
    </source>
</evidence>
<evidence type="ECO:0000256" key="1">
    <source>
        <dbReference type="ARBA" id="ARBA00023015"/>
    </source>
</evidence>
<protein>
    <submittedName>
        <fullName evidence="6">DNA-binding IclR family transcriptional regulator</fullName>
    </submittedName>
</protein>
<evidence type="ECO:0000256" key="3">
    <source>
        <dbReference type="ARBA" id="ARBA00023163"/>
    </source>
</evidence>
<evidence type="ECO:0000313" key="6">
    <source>
        <dbReference type="EMBL" id="MBB5022490.1"/>
    </source>
</evidence>
<dbReference type="Gene3D" id="3.30.450.40">
    <property type="match status" value="1"/>
</dbReference>
<keyword evidence="2 6" id="KW-0238">DNA-binding</keyword>
<sequence>MKREKTDYIVQSVCNALDILETFKDAGELDIRAIREKFELSKNNMFRLLTTLEAHGYVERNPYTKNYRLGLKNFELSQAYISKIDLIKTTEPILEELVDELDESSYIGVLRSKSVVYLNVVETSQFVRIVPRIGSVGSPFRTAIGKCQLFDDSPEKIRQRIEADEQRIRGDQRSPRAGIEGFIEEIEAARLIGYAIDDEEFEEGVRCVGAPLRDYTGRITAGMSVSGPIQRMSHDHIEKSIAPALLRAASKASARMGYSSHVQQEHELTSLSEPQ</sequence>
<dbReference type="EMBL" id="JACHID010000011">
    <property type="protein sequence ID" value="MBB5022490.1"/>
    <property type="molecule type" value="Genomic_DNA"/>
</dbReference>
<feature type="domain" description="IclR-ED" evidence="5">
    <location>
        <begin position="72"/>
        <end position="258"/>
    </location>
</feature>
<dbReference type="SMART" id="SM00346">
    <property type="entry name" value="HTH_ICLR"/>
    <property type="match status" value="1"/>
</dbReference>
<dbReference type="Gene3D" id="1.10.10.10">
    <property type="entry name" value="Winged helix-like DNA-binding domain superfamily/Winged helix DNA-binding domain"/>
    <property type="match status" value="1"/>
</dbReference>
<name>A0A7W7Y5J9_9BACT</name>
<dbReference type="InterPro" id="IPR029016">
    <property type="entry name" value="GAF-like_dom_sf"/>
</dbReference>
<dbReference type="InterPro" id="IPR005471">
    <property type="entry name" value="Tscrpt_reg_IclR_N"/>
</dbReference>
<organism evidence="6 7">
    <name type="scientific">Desulfurispira natronophila</name>
    <dbReference type="NCBI Taxonomy" id="682562"/>
    <lineage>
        <taxon>Bacteria</taxon>
        <taxon>Pseudomonadati</taxon>
        <taxon>Chrysiogenota</taxon>
        <taxon>Chrysiogenia</taxon>
        <taxon>Chrysiogenales</taxon>
        <taxon>Chrysiogenaceae</taxon>
        <taxon>Desulfurispira</taxon>
    </lineage>
</organism>
<evidence type="ECO:0000259" key="4">
    <source>
        <dbReference type="PROSITE" id="PS51077"/>
    </source>
</evidence>
<dbReference type="GO" id="GO:0003677">
    <property type="term" value="F:DNA binding"/>
    <property type="evidence" value="ECO:0007669"/>
    <property type="project" value="UniProtKB-KW"/>
</dbReference>
<dbReference type="GO" id="GO:0045892">
    <property type="term" value="P:negative regulation of DNA-templated transcription"/>
    <property type="evidence" value="ECO:0007669"/>
    <property type="project" value="TreeGrafter"/>
</dbReference>